<feature type="transmembrane region" description="Helical" evidence="2">
    <location>
        <begin position="221"/>
        <end position="245"/>
    </location>
</feature>
<dbReference type="EMBL" id="BLBS01000017">
    <property type="protein sequence ID" value="GET86896.1"/>
    <property type="molecule type" value="Genomic_DNA"/>
</dbReference>
<comment type="caution">
    <text evidence="3">The sequence shown here is derived from an EMBL/GenBank/DDBJ whole genome shotgun (WGS) entry which is preliminary data.</text>
</comment>
<proteinExistence type="predicted"/>
<dbReference type="AlphaFoldDB" id="A0A640KB19"/>
<feature type="compositionally biased region" description="Polar residues" evidence="1">
    <location>
        <begin position="592"/>
        <end position="603"/>
    </location>
</feature>
<reference evidence="3" key="1">
    <citation type="submission" date="2019-11" db="EMBL/GenBank/DDBJ databases">
        <title>Leishmania tarentolae CDS.</title>
        <authorList>
            <person name="Goto Y."/>
            <person name="Yamagishi J."/>
        </authorList>
    </citation>
    <scope>NUCLEOTIDE SEQUENCE [LARGE SCALE GENOMIC DNA]</scope>
    <source>
        <strain evidence="3">Parrot Tar II</strain>
    </source>
</reference>
<keyword evidence="2" id="KW-1133">Transmembrane helix</keyword>
<sequence>MMPAAKIHRLILIVAGIVVLLGNVVSGVRVGVAKCGGIIPIDSQYILDPIWGFRPLGSRIERLSKDSLIFEKRFVSEKLRKQIVMESGTDVSSVTVFEIVPTTRKSTDATGLTNVRELCSVSLDPLAGAMDGVVSRGARLAFLNAGPAENETCSSGLNVSLQPHQGDATWVYFARGKLGYSNSITLVSASSVTWPMTLTFTSECAVQLILLLDRYGAIDRWFVWIPATVYTAAVVAILLPIVLLCSRLHVHLVGIFLFLVFLGFFGSCIGLVVELLQWQSSVGRLYPFPDSVTLYCCLCLLYTLLFVPVLYRQGSNRILFMGVTRLLIFGLNCALCIGYWIMGFVVLGSLAVLQYLATNLILTYYYAYISVYLQRAMKETSSLPKLSNNFVYLWCAPVTPFACCALMYYELYLLNHRNVERDPVAARMRDAVRIYSAQLSLPLLFFQNVYGAALLATACAYHMPFVTLLFVALLLLIVHSIYIVEQCTKEWARWHRRGHSLGFWGCLSLSASMKALCSVNYGANASRTASLSPSNVQQTPQPNQHERGIAAYQTGEAFYTSSTENNISEVVSPPLPLFHHSGHNHELASQRRPANNSAGSATFPTRHVNGALEFWPSRLER</sequence>
<name>A0A640KB19_LEITA</name>
<evidence type="ECO:0000313" key="4">
    <source>
        <dbReference type="Proteomes" id="UP000419144"/>
    </source>
</evidence>
<evidence type="ECO:0000313" key="3">
    <source>
        <dbReference type="EMBL" id="GET86896.1"/>
    </source>
</evidence>
<organism evidence="3 4">
    <name type="scientific">Leishmania tarentolae</name>
    <name type="common">Sauroleishmania tarentolae</name>
    <dbReference type="NCBI Taxonomy" id="5689"/>
    <lineage>
        <taxon>Eukaryota</taxon>
        <taxon>Discoba</taxon>
        <taxon>Euglenozoa</taxon>
        <taxon>Kinetoplastea</taxon>
        <taxon>Metakinetoplastina</taxon>
        <taxon>Trypanosomatida</taxon>
        <taxon>Trypanosomatidae</taxon>
        <taxon>Leishmaniinae</taxon>
        <taxon>Leishmania</taxon>
        <taxon>lizard Leishmania</taxon>
    </lineage>
</organism>
<feature type="transmembrane region" description="Helical" evidence="2">
    <location>
        <begin position="434"/>
        <end position="458"/>
    </location>
</feature>
<feature type="transmembrane region" description="Helical" evidence="2">
    <location>
        <begin position="390"/>
        <end position="414"/>
    </location>
</feature>
<keyword evidence="4" id="KW-1185">Reference proteome</keyword>
<gene>
    <name evidence="3" type="ORF">LtaPh_1303500</name>
</gene>
<feature type="transmembrane region" description="Helical" evidence="2">
    <location>
        <begin position="252"/>
        <end position="272"/>
    </location>
</feature>
<keyword evidence="2" id="KW-0812">Transmembrane</keyword>
<evidence type="ECO:0000256" key="1">
    <source>
        <dbReference type="SAM" id="MobiDB-lite"/>
    </source>
</evidence>
<feature type="transmembrane region" description="Helical" evidence="2">
    <location>
        <begin position="465"/>
        <end position="484"/>
    </location>
</feature>
<dbReference type="Proteomes" id="UP000419144">
    <property type="component" value="Unassembled WGS sequence"/>
</dbReference>
<dbReference type="OrthoDB" id="271987at2759"/>
<feature type="transmembrane region" description="Helical" evidence="2">
    <location>
        <begin position="292"/>
        <end position="311"/>
    </location>
</feature>
<feature type="region of interest" description="Disordered" evidence="1">
    <location>
        <begin position="579"/>
        <end position="603"/>
    </location>
</feature>
<feature type="transmembrane region" description="Helical" evidence="2">
    <location>
        <begin position="347"/>
        <end position="369"/>
    </location>
</feature>
<dbReference type="VEuPathDB" id="TriTrypDB:LtaPh_1303500"/>
<feature type="transmembrane region" description="Helical" evidence="2">
    <location>
        <begin position="318"/>
        <end position="341"/>
    </location>
</feature>
<protein>
    <submittedName>
        <fullName evidence="3">Uncharacterized protein</fullName>
    </submittedName>
</protein>
<keyword evidence="2" id="KW-0472">Membrane</keyword>
<accession>A0A640KB19</accession>
<evidence type="ECO:0000256" key="2">
    <source>
        <dbReference type="SAM" id="Phobius"/>
    </source>
</evidence>